<dbReference type="SMART" id="SM00479">
    <property type="entry name" value="EXOIII"/>
    <property type="match status" value="1"/>
</dbReference>
<accession>A0A328VD92</accession>
<dbReference type="InterPro" id="IPR036397">
    <property type="entry name" value="RNaseH_sf"/>
</dbReference>
<dbReference type="Gene3D" id="4.10.860.10">
    <property type="entry name" value="UVR domain"/>
    <property type="match status" value="1"/>
</dbReference>
<dbReference type="PANTHER" id="PTHR30562">
    <property type="entry name" value="UVRC/OXIDOREDUCTASE"/>
    <property type="match status" value="1"/>
</dbReference>
<keyword evidence="1" id="KW-0378">Hydrolase</keyword>
<dbReference type="SUPFAM" id="SSF53098">
    <property type="entry name" value="Ribonuclease H-like"/>
    <property type="match status" value="1"/>
</dbReference>
<dbReference type="PANTHER" id="PTHR30562:SF1">
    <property type="entry name" value="UVRABC SYSTEM PROTEIN C"/>
    <property type="match status" value="1"/>
</dbReference>
<dbReference type="GO" id="GO:0006289">
    <property type="term" value="P:nucleotide-excision repair"/>
    <property type="evidence" value="ECO:0007669"/>
    <property type="project" value="InterPro"/>
</dbReference>
<proteinExistence type="predicted"/>
<feature type="compositionally biased region" description="Basic and acidic residues" evidence="2">
    <location>
        <begin position="300"/>
        <end position="311"/>
    </location>
</feature>
<gene>
    <name evidence="5" type="ORF">A4R35_08420</name>
</gene>
<protein>
    <recommendedName>
        <fullName evidence="7">GIY-YIG domain-containing protein</fullName>
    </recommendedName>
</protein>
<dbReference type="GO" id="GO:0009380">
    <property type="term" value="C:excinuclease repair complex"/>
    <property type="evidence" value="ECO:0007669"/>
    <property type="project" value="TreeGrafter"/>
</dbReference>
<reference evidence="5 6" key="1">
    <citation type="submission" date="2016-08" db="EMBL/GenBank/DDBJ databases">
        <title>Analysis of Carbohydrate Active Enzymes in Thermogemmatispora T81 Reveals Carbohydrate Degradation Ability.</title>
        <authorList>
            <person name="Tomazini A."/>
            <person name="Lal S."/>
            <person name="Stott M."/>
            <person name="Henrissat B."/>
            <person name="Polikarpov I."/>
            <person name="Sparling R."/>
            <person name="Levin D.B."/>
        </authorList>
    </citation>
    <scope>NUCLEOTIDE SEQUENCE [LARGE SCALE GENOMIC DNA]</scope>
    <source>
        <strain evidence="5 6">T81</strain>
    </source>
</reference>
<dbReference type="GO" id="GO:0006260">
    <property type="term" value="P:DNA replication"/>
    <property type="evidence" value="ECO:0007669"/>
    <property type="project" value="InterPro"/>
</dbReference>
<keyword evidence="1" id="KW-0269">Exonuclease</keyword>
<dbReference type="InterPro" id="IPR035901">
    <property type="entry name" value="GIY-YIG_endonuc_sf"/>
</dbReference>
<evidence type="ECO:0000256" key="2">
    <source>
        <dbReference type="SAM" id="MobiDB-lite"/>
    </source>
</evidence>
<dbReference type="Gene3D" id="3.30.420.10">
    <property type="entry name" value="Ribonuclease H-like superfamily/Ribonuclease H"/>
    <property type="match status" value="1"/>
</dbReference>
<dbReference type="CDD" id="cd06127">
    <property type="entry name" value="DEDDh"/>
    <property type="match status" value="1"/>
</dbReference>
<sequence length="713" mass="79476">MHYAGEPEPAAGSGHILREIYALLQAAGEPLDEERLLQGLRERAQLACEFPSRQSLAQLLASSDLFVCDPAGRWQPAIWRLWQRELEHLDFVVLDIETTGLRPGRDRIIELGAWRLRGELLGGRFHSLVNPEQPVSAAIVRLTGIDEQSLAAAPTIGLVLPELLRFCSGAILVGHNLGFDLHFLAYETAPLNARLPVAGIDVLTLARRLLPDQRRCGLAALARRLQVPLTTPHRALADAEATAMVFVKLLQLARQQGLTTYGQLLQYLQPASAGQEELSTGLARSPSVPGQPAQCSESQQAERHSARRRPDPTVWSPLSGMFWLNPAWRRTFPAQPGVYLMKDGAGHVLYVGKARCLKARLASYYHHRPGIRPRIDSLLPQVQAIETRPLGSELEALLVESQLIKELQPPYNTQLRDYERYPFLKVDVHQPFPRFGITREPGTDGARYFGPFRSERSLAVTLELLERLFPLATCTRPLPPAGAPSAPCLRYHLGRCLAPCSGQADPASYRQMIEEVCAFLTGKRPELLARVRHQMEEAAQALHYERAARLRDMLQSAEEVLLSQRLISSAVAANNLLIAYPSAWEGYNEIFLIRHGRLLELQRVPHEEQATRQALGHLLARAAALPSPPTTVGQAEIDQIMIISRWIKRHSRDRAFFPLTSQVLVEAQAREQLIEAIWQALCAQQRGPATRTQPQEPGSDDQARRQNGSDVIP</sequence>
<evidence type="ECO:0000313" key="5">
    <source>
        <dbReference type="EMBL" id="RAQ95557.1"/>
    </source>
</evidence>
<feature type="domain" description="UVR" evidence="3">
    <location>
        <begin position="525"/>
        <end position="560"/>
    </location>
</feature>
<dbReference type="Pfam" id="PF02151">
    <property type="entry name" value="UVR"/>
    <property type="match status" value="1"/>
</dbReference>
<dbReference type="Pfam" id="PF00929">
    <property type="entry name" value="RNase_T"/>
    <property type="match status" value="1"/>
</dbReference>
<dbReference type="Proteomes" id="UP000248706">
    <property type="component" value="Unassembled WGS sequence"/>
</dbReference>
<evidence type="ECO:0000256" key="1">
    <source>
        <dbReference type="ARBA" id="ARBA00022839"/>
    </source>
</evidence>
<dbReference type="EMBL" id="MCIF01000002">
    <property type="protein sequence ID" value="RAQ95557.1"/>
    <property type="molecule type" value="Genomic_DNA"/>
</dbReference>
<dbReference type="PROSITE" id="PS50151">
    <property type="entry name" value="UVR"/>
    <property type="match status" value="1"/>
</dbReference>
<dbReference type="InterPro" id="IPR006054">
    <property type="entry name" value="DnaQ"/>
</dbReference>
<evidence type="ECO:0000259" key="3">
    <source>
        <dbReference type="PROSITE" id="PS50151"/>
    </source>
</evidence>
<dbReference type="InterPro" id="IPR050066">
    <property type="entry name" value="UvrABC_protein_C"/>
</dbReference>
<dbReference type="FunFam" id="3.30.420.10:FF:000045">
    <property type="entry name" value="3'-5' exonuclease DinG"/>
    <property type="match status" value="1"/>
</dbReference>
<dbReference type="NCBIfam" id="TIGR00573">
    <property type="entry name" value="dnaq"/>
    <property type="match status" value="1"/>
</dbReference>
<dbReference type="InterPro" id="IPR001943">
    <property type="entry name" value="UVR_dom"/>
</dbReference>
<comment type="caution">
    <text evidence="5">The sequence shown here is derived from an EMBL/GenBank/DDBJ whole genome shotgun (WGS) entry which is preliminary data.</text>
</comment>
<dbReference type="InterPro" id="IPR000305">
    <property type="entry name" value="GIY-YIG_endonuc"/>
</dbReference>
<dbReference type="InterPro" id="IPR036876">
    <property type="entry name" value="UVR_dom_sf"/>
</dbReference>
<keyword evidence="1" id="KW-0540">Nuclease</keyword>
<name>A0A328VD92_9CHLR</name>
<dbReference type="SUPFAM" id="SSF82771">
    <property type="entry name" value="GIY-YIG endonuclease"/>
    <property type="match status" value="1"/>
</dbReference>
<evidence type="ECO:0000313" key="6">
    <source>
        <dbReference type="Proteomes" id="UP000248706"/>
    </source>
</evidence>
<feature type="domain" description="GIY-YIG" evidence="4">
    <location>
        <begin position="334"/>
        <end position="413"/>
    </location>
</feature>
<dbReference type="SUPFAM" id="SSF46600">
    <property type="entry name" value="C-terminal UvrC-binding domain of UvrB"/>
    <property type="match status" value="1"/>
</dbReference>
<dbReference type="GO" id="GO:0003887">
    <property type="term" value="F:DNA-directed DNA polymerase activity"/>
    <property type="evidence" value="ECO:0007669"/>
    <property type="project" value="InterPro"/>
</dbReference>
<dbReference type="InterPro" id="IPR047296">
    <property type="entry name" value="GIY-YIG_UvrC_Cho"/>
</dbReference>
<evidence type="ECO:0008006" key="7">
    <source>
        <dbReference type="Google" id="ProtNLM"/>
    </source>
</evidence>
<dbReference type="AlphaFoldDB" id="A0A328VD92"/>
<dbReference type="GO" id="GO:0004527">
    <property type="term" value="F:exonuclease activity"/>
    <property type="evidence" value="ECO:0007669"/>
    <property type="project" value="UniProtKB-KW"/>
</dbReference>
<keyword evidence="6" id="KW-1185">Reference proteome</keyword>
<dbReference type="InterPro" id="IPR012337">
    <property type="entry name" value="RNaseH-like_sf"/>
</dbReference>
<organism evidence="5 6">
    <name type="scientific">Thermogemmatispora tikiterensis</name>
    <dbReference type="NCBI Taxonomy" id="1825093"/>
    <lineage>
        <taxon>Bacteria</taxon>
        <taxon>Bacillati</taxon>
        <taxon>Chloroflexota</taxon>
        <taxon>Ktedonobacteria</taxon>
        <taxon>Thermogemmatisporales</taxon>
        <taxon>Thermogemmatisporaceae</taxon>
        <taxon>Thermogemmatispora</taxon>
    </lineage>
</organism>
<dbReference type="InterPro" id="IPR013520">
    <property type="entry name" value="Ribonucl_H"/>
</dbReference>
<dbReference type="SMART" id="SM00465">
    <property type="entry name" value="GIYc"/>
    <property type="match status" value="1"/>
</dbReference>
<dbReference type="CDD" id="cd10434">
    <property type="entry name" value="GIY-YIG_UvrC_Cho"/>
    <property type="match status" value="1"/>
</dbReference>
<feature type="region of interest" description="Disordered" evidence="2">
    <location>
        <begin position="687"/>
        <end position="713"/>
    </location>
</feature>
<dbReference type="PROSITE" id="PS50164">
    <property type="entry name" value="GIY_YIG"/>
    <property type="match status" value="1"/>
</dbReference>
<dbReference type="Gene3D" id="3.40.1440.10">
    <property type="entry name" value="GIY-YIG endonuclease"/>
    <property type="match status" value="1"/>
</dbReference>
<dbReference type="GO" id="GO:0003677">
    <property type="term" value="F:DNA binding"/>
    <property type="evidence" value="ECO:0007669"/>
    <property type="project" value="InterPro"/>
</dbReference>
<evidence type="ECO:0000259" key="4">
    <source>
        <dbReference type="PROSITE" id="PS50164"/>
    </source>
</evidence>
<feature type="region of interest" description="Disordered" evidence="2">
    <location>
        <begin position="278"/>
        <end position="312"/>
    </location>
</feature>